<dbReference type="AlphaFoldDB" id="A0AAD8RKX9"/>
<evidence type="ECO:0000256" key="1">
    <source>
        <dbReference type="PROSITE-ProRule" id="PRU00023"/>
    </source>
</evidence>
<reference evidence="2" key="1">
    <citation type="submission" date="2023-07" db="EMBL/GenBank/DDBJ databases">
        <title>A chromosome-level genome assembly of Lolium multiflorum.</title>
        <authorList>
            <person name="Chen Y."/>
            <person name="Copetti D."/>
            <person name="Kolliker R."/>
            <person name="Studer B."/>
        </authorList>
    </citation>
    <scope>NUCLEOTIDE SEQUENCE</scope>
    <source>
        <strain evidence="2">02402/16</strain>
        <tissue evidence="2">Leaf</tissue>
    </source>
</reference>
<proteinExistence type="predicted"/>
<dbReference type="PROSITE" id="PS50088">
    <property type="entry name" value="ANK_REPEAT"/>
    <property type="match status" value="5"/>
</dbReference>
<dbReference type="Gene3D" id="1.25.40.20">
    <property type="entry name" value="Ankyrin repeat-containing domain"/>
    <property type="match status" value="3"/>
</dbReference>
<comment type="caution">
    <text evidence="2">The sequence shown here is derived from an EMBL/GenBank/DDBJ whole genome shotgun (WGS) entry which is preliminary data.</text>
</comment>
<accession>A0AAD8RKX9</accession>
<dbReference type="InterPro" id="IPR051616">
    <property type="entry name" value="Cul2-RING_E3_ligase_SR"/>
</dbReference>
<dbReference type="PROSITE" id="PS50297">
    <property type="entry name" value="ANK_REP_REGION"/>
    <property type="match status" value="5"/>
</dbReference>
<feature type="repeat" description="ANK" evidence="1">
    <location>
        <begin position="81"/>
        <end position="113"/>
    </location>
</feature>
<evidence type="ECO:0000313" key="3">
    <source>
        <dbReference type="Proteomes" id="UP001231189"/>
    </source>
</evidence>
<feature type="repeat" description="ANK" evidence="1">
    <location>
        <begin position="14"/>
        <end position="47"/>
    </location>
</feature>
<dbReference type="PANTHER" id="PTHR46224">
    <property type="entry name" value="ANKYRIN REPEAT FAMILY PROTEIN"/>
    <property type="match status" value="1"/>
</dbReference>
<dbReference type="Pfam" id="PF00023">
    <property type="entry name" value="Ank"/>
    <property type="match status" value="1"/>
</dbReference>
<dbReference type="InterPro" id="IPR036770">
    <property type="entry name" value="Ankyrin_rpt-contain_sf"/>
</dbReference>
<dbReference type="PRINTS" id="PR01415">
    <property type="entry name" value="ANKYRIN"/>
</dbReference>
<sequence>MAGKMDLRGAKDSDGNTALHWAASRGCLESCRFLVEECGLDVNAVSKLGMTPMSYAAHEGKTQVIRYLLDRGVDPAIPDERGTTPLHNAALQGHCEVVKLLLSQGVPVDPIDHRGAPLQLAVSKDHAEVLKVLLEHSADPNKVANKVYSPVLAACYWQSLKCIKLLIEAGADVNAHCYPGPTPLMKAVNDGLTDFVKLLLDAGADPNIPTLELGVIPLEVAAAHGRRDLVEVLFPRTKPIPSLPDWSVDGIIRTVNSRCINPLQACTYFLLLHSRLYSSSLMHDRFDEVSMEERIAQWKSRGKEAFAKEDYFNAMYYYNLVTEIDPYDATIFANHSLCWLRLKNGDKALEEARKCKMMRPHWSKAWYREGAALSFMKDHKGAADAFRRRCSSTLRMKILRKR</sequence>
<gene>
    <name evidence="2" type="ORF">QYE76_001234</name>
</gene>
<dbReference type="InterPro" id="IPR011990">
    <property type="entry name" value="TPR-like_helical_dom_sf"/>
</dbReference>
<dbReference type="Proteomes" id="UP001231189">
    <property type="component" value="Unassembled WGS sequence"/>
</dbReference>
<dbReference type="InterPro" id="IPR002110">
    <property type="entry name" value="Ankyrin_rpt"/>
</dbReference>
<dbReference type="Pfam" id="PF12796">
    <property type="entry name" value="Ank_2"/>
    <property type="match status" value="2"/>
</dbReference>
<feature type="repeat" description="ANK" evidence="1">
    <location>
        <begin position="48"/>
        <end position="80"/>
    </location>
</feature>
<dbReference type="SUPFAM" id="SSF48452">
    <property type="entry name" value="TPR-like"/>
    <property type="match status" value="1"/>
</dbReference>
<name>A0AAD8RKX9_LOLMU</name>
<dbReference type="SMART" id="SM00248">
    <property type="entry name" value="ANK"/>
    <property type="match status" value="7"/>
</dbReference>
<feature type="repeat" description="ANK" evidence="1">
    <location>
        <begin position="179"/>
        <end position="211"/>
    </location>
</feature>
<dbReference type="SUPFAM" id="SSF48403">
    <property type="entry name" value="Ankyrin repeat"/>
    <property type="match status" value="1"/>
</dbReference>
<evidence type="ECO:0000313" key="2">
    <source>
        <dbReference type="EMBL" id="KAK1626919.1"/>
    </source>
</evidence>
<dbReference type="EMBL" id="JAUUTY010000005">
    <property type="protein sequence ID" value="KAK1626919.1"/>
    <property type="molecule type" value="Genomic_DNA"/>
</dbReference>
<protein>
    <submittedName>
        <fullName evidence="2">Uncharacterized protein</fullName>
    </submittedName>
</protein>
<keyword evidence="3" id="KW-1185">Reference proteome</keyword>
<keyword evidence="1" id="KW-0040">ANK repeat</keyword>
<dbReference type="Gene3D" id="1.25.40.10">
    <property type="entry name" value="Tetratricopeptide repeat domain"/>
    <property type="match status" value="1"/>
</dbReference>
<dbReference type="PANTHER" id="PTHR46224:SF37">
    <property type="entry name" value="OS12G0600100 PROTEIN"/>
    <property type="match status" value="1"/>
</dbReference>
<feature type="repeat" description="ANK" evidence="1">
    <location>
        <begin position="113"/>
        <end position="145"/>
    </location>
</feature>
<organism evidence="2 3">
    <name type="scientific">Lolium multiflorum</name>
    <name type="common">Italian ryegrass</name>
    <name type="synonym">Lolium perenne subsp. multiflorum</name>
    <dbReference type="NCBI Taxonomy" id="4521"/>
    <lineage>
        <taxon>Eukaryota</taxon>
        <taxon>Viridiplantae</taxon>
        <taxon>Streptophyta</taxon>
        <taxon>Embryophyta</taxon>
        <taxon>Tracheophyta</taxon>
        <taxon>Spermatophyta</taxon>
        <taxon>Magnoliopsida</taxon>
        <taxon>Liliopsida</taxon>
        <taxon>Poales</taxon>
        <taxon>Poaceae</taxon>
        <taxon>BOP clade</taxon>
        <taxon>Pooideae</taxon>
        <taxon>Poodae</taxon>
        <taxon>Poeae</taxon>
        <taxon>Poeae Chloroplast Group 2 (Poeae type)</taxon>
        <taxon>Loliodinae</taxon>
        <taxon>Loliinae</taxon>
        <taxon>Lolium</taxon>
    </lineage>
</organism>